<gene>
    <name evidence="1" type="ORF">E5336_04205</name>
</gene>
<organism evidence="1 2">
    <name type="scientific">Dubosiella muris</name>
    <dbReference type="NCBI Taxonomy" id="3038133"/>
    <lineage>
        <taxon>Bacteria</taxon>
        <taxon>Bacillati</taxon>
        <taxon>Bacillota</taxon>
        <taxon>Erysipelotrichia</taxon>
        <taxon>Erysipelotrichales</taxon>
        <taxon>Erysipelotrichaceae</taxon>
        <taxon>Dubosiella</taxon>
    </lineage>
</organism>
<protein>
    <submittedName>
        <fullName evidence="1">DUF2087 domain-containing protein</fullName>
    </submittedName>
</protein>
<dbReference type="EMBL" id="SRYG01000006">
    <property type="protein sequence ID" value="TGY66504.1"/>
    <property type="molecule type" value="Genomic_DNA"/>
</dbReference>
<proteinExistence type="predicted"/>
<reference evidence="1" key="1">
    <citation type="submission" date="2019-04" db="EMBL/GenBank/DDBJ databases">
        <title>Microbes associate with the intestines of laboratory mice.</title>
        <authorList>
            <person name="Navarre W."/>
            <person name="Wong E."/>
            <person name="Huang K."/>
            <person name="Tropini C."/>
            <person name="Ng K."/>
            <person name="Yu B."/>
        </authorList>
    </citation>
    <scope>NUCLEOTIDE SEQUENCE</scope>
    <source>
        <strain evidence="1">NM09_H32</strain>
    </source>
</reference>
<dbReference type="Proteomes" id="UP000308836">
    <property type="component" value="Unassembled WGS sequence"/>
</dbReference>
<comment type="caution">
    <text evidence="1">The sequence shown here is derived from an EMBL/GenBank/DDBJ whole genome shotgun (WGS) entry which is preliminary data.</text>
</comment>
<sequence>MDFSTLTYSEIKHGYVETKTGYQCIYCEFSTSKDEIYPYENKFYTALGMMKLHLQVAHRSNLDMLLDLPKKDSGLSAHQVELIRLLHEGYADQDIAQRLGIKESTVRYQRFTLKEKEKQCKIYLAVMENLRQKPDSNFLAIHSTARQVDERYIATKEDEEKVKQDFFLSLDPLKLKSIPRKEKYKIIVLRILCETLTQKNYTEKQLNDILQPVYEDFASLRRCLIEYGFFSRDFSGQTYTKLI</sequence>
<evidence type="ECO:0000313" key="1">
    <source>
        <dbReference type="EMBL" id="TGY66504.1"/>
    </source>
</evidence>
<keyword evidence="2" id="KW-1185">Reference proteome</keyword>
<name>A0AC61R8G6_9FIRM</name>
<evidence type="ECO:0000313" key="2">
    <source>
        <dbReference type="Proteomes" id="UP000308836"/>
    </source>
</evidence>
<accession>A0AC61R8G6</accession>